<dbReference type="OrthoDB" id="2942533at2759"/>
<keyword evidence="2" id="KW-0812">Transmembrane</keyword>
<evidence type="ECO:0000256" key="2">
    <source>
        <dbReference type="SAM" id="Phobius"/>
    </source>
</evidence>
<dbReference type="Gene3D" id="1.25.40.10">
    <property type="entry name" value="Tetratricopeptide repeat domain"/>
    <property type="match status" value="1"/>
</dbReference>
<sequence length="239" mass="26673">MSPRTTSKNTQLLVAGLVAAATISLVVYYASLTPATASSKKKEKKFDDDNKGDGNASEKGSATNNKKSTTSSSSTKDKSVKPTTESSRDATPKKSNVTDEKELHSKIEELDKKGKALFKNKKYLEAATTFTEALDYIETHTDHDSNTSDASSLNKQIVTLINNRSAMYEKGNLPELAVEDCNKILEVYDITHSKARQRKLRILEHKFQDYYQALVECCALQLQYMQQHREQLRMGLPPS</sequence>
<gene>
    <name evidence="3" type="ORF">FRACYDRAFT_266364</name>
</gene>
<protein>
    <submittedName>
        <fullName evidence="3">Uncharacterized protein</fullName>
    </submittedName>
</protein>
<evidence type="ECO:0000313" key="4">
    <source>
        <dbReference type="Proteomes" id="UP000095751"/>
    </source>
</evidence>
<dbReference type="InterPro" id="IPR052769">
    <property type="entry name" value="TPR_domain_protein"/>
</dbReference>
<keyword evidence="2" id="KW-0472">Membrane</keyword>
<dbReference type="AlphaFoldDB" id="A0A1E7EJP3"/>
<evidence type="ECO:0000256" key="1">
    <source>
        <dbReference type="SAM" id="MobiDB-lite"/>
    </source>
</evidence>
<reference evidence="3 4" key="1">
    <citation type="submission" date="2016-09" db="EMBL/GenBank/DDBJ databases">
        <title>Extensive genetic diversity and differential bi-allelic expression allows diatom success in the polar Southern Ocean.</title>
        <authorList>
            <consortium name="DOE Joint Genome Institute"/>
            <person name="Mock T."/>
            <person name="Otillar R.P."/>
            <person name="Strauss J."/>
            <person name="Dupont C."/>
            <person name="Frickenhaus S."/>
            <person name="Maumus F."/>
            <person name="Mcmullan M."/>
            <person name="Sanges R."/>
            <person name="Schmutz J."/>
            <person name="Toseland A."/>
            <person name="Valas R."/>
            <person name="Veluchamy A."/>
            <person name="Ward B.J."/>
            <person name="Allen A."/>
            <person name="Barry K."/>
            <person name="Falciatore A."/>
            <person name="Ferrante M."/>
            <person name="Fortunato A.E."/>
            <person name="Gloeckner G."/>
            <person name="Gruber A."/>
            <person name="Hipkin R."/>
            <person name="Janech M."/>
            <person name="Kroth P."/>
            <person name="Leese F."/>
            <person name="Lindquist E."/>
            <person name="Lyon B.R."/>
            <person name="Martin J."/>
            <person name="Mayer C."/>
            <person name="Parker M."/>
            <person name="Quesneville H."/>
            <person name="Raymond J."/>
            <person name="Uhlig C."/>
            <person name="Valentin K.U."/>
            <person name="Worden A.Z."/>
            <person name="Armbrust E.V."/>
            <person name="Bowler C."/>
            <person name="Green B."/>
            <person name="Moulton V."/>
            <person name="Van Oosterhout C."/>
            <person name="Grigoriev I."/>
        </authorList>
    </citation>
    <scope>NUCLEOTIDE SEQUENCE [LARGE SCALE GENOMIC DNA]</scope>
    <source>
        <strain evidence="3 4">CCMP1102</strain>
    </source>
</reference>
<accession>A0A1E7EJP3</accession>
<keyword evidence="4" id="KW-1185">Reference proteome</keyword>
<feature type="non-terminal residue" evidence="3">
    <location>
        <position position="239"/>
    </location>
</feature>
<dbReference type="SUPFAM" id="SSF48452">
    <property type="entry name" value="TPR-like"/>
    <property type="match status" value="1"/>
</dbReference>
<dbReference type="KEGG" id="fcy:FRACYDRAFT_266364"/>
<name>A0A1E7EJP3_9STRA</name>
<dbReference type="PANTHER" id="PTHR46014">
    <property type="entry name" value="TETRATRICOPEPTIDE REPEAT PROTEIN 1"/>
    <property type="match status" value="1"/>
</dbReference>
<feature type="transmembrane region" description="Helical" evidence="2">
    <location>
        <begin position="12"/>
        <end position="31"/>
    </location>
</feature>
<feature type="region of interest" description="Disordered" evidence="1">
    <location>
        <begin position="36"/>
        <end position="102"/>
    </location>
</feature>
<feature type="compositionally biased region" description="Low complexity" evidence="1">
    <location>
        <begin position="53"/>
        <end position="74"/>
    </location>
</feature>
<keyword evidence="2" id="KW-1133">Transmembrane helix</keyword>
<organism evidence="3 4">
    <name type="scientific">Fragilariopsis cylindrus CCMP1102</name>
    <dbReference type="NCBI Taxonomy" id="635003"/>
    <lineage>
        <taxon>Eukaryota</taxon>
        <taxon>Sar</taxon>
        <taxon>Stramenopiles</taxon>
        <taxon>Ochrophyta</taxon>
        <taxon>Bacillariophyta</taxon>
        <taxon>Bacillariophyceae</taxon>
        <taxon>Bacillariophycidae</taxon>
        <taxon>Bacillariales</taxon>
        <taxon>Bacillariaceae</taxon>
        <taxon>Fragilariopsis</taxon>
    </lineage>
</organism>
<proteinExistence type="predicted"/>
<feature type="compositionally biased region" description="Basic and acidic residues" evidence="1">
    <location>
        <begin position="75"/>
        <end position="102"/>
    </location>
</feature>
<dbReference type="Proteomes" id="UP000095751">
    <property type="component" value="Unassembled WGS sequence"/>
</dbReference>
<dbReference type="EMBL" id="KV784426">
    <property type="protein sequence ID" value="OEU06129.1"/>
    <property type="molecule type" value="Genomic_DNA"/>
</dbReference>
<dbReference type="InParanoid" id="A0A1E7EJP3"/>
<dbReference type="PANTHER" id="PTHR46014:SF1">
    <property type="entry name" value="TETRATRICOPEPTIDE REPEAT PROTEIN 1"/>
    <property type="match status" value="1"/>
</dbReference>
<dbReference type="InterPro" id="IPR011990">
    <property type="entry name" value="TPR-like_helical_dom_sf"/>
</dbReference>
<evidence type="ECO:0000313" key="3">
    <source>
        <dbReference type="EMBL" id="OEU06129.1"/>
    </source>
</evidence>